<feature type="compositionally biased region" description="Basic and acidic residues" evidence="7">
    <location>
        <begin position="117"/>
        <end position="128"/>
    </location>
</feature>
<dbReference type="Pfam" id="PF04570">
    <property type="entry name" value="zf-FLZ"/>
    <property type="match status" value="1"/>
</dbReference>
<evidence type="ECO:0000256" key="3">
    <source>
        <dbReference type="ARBA" id="ARBA00022490"/>
    </source>
</evidence>
<dbReference type="InterPro" id="IPR007650">
    <property type="entry name" value="Zf-FLZ_dom"/>
</dbReference>
<keyword evidence="5" id="KW-0862">Zinc</keyword>
<evidence type="ECO:0000313" key="10">
    <source>
        <dbReference type="Proteomes" id="UP000823775"/>
    </source>
</evidence>
<evidence type="ECO:0000256" key="5">
    <source>
        <dbReference type="ARBA" id="ARBA00022771"/>
    </source>
</evidence>
<proteinExistence type="inferred from homology"/>
<sequence length="145" mass="16711">MKGFTVDVMNDGGREPSDLGRTKLHIVDHEIKANNGLYGRDHQHVSSRYHHRSSSDQGVRIEETAHFLTTCGLCNRRLPPCRDIYMYRGDTAFCSMECREQQMKKDERKEKTKLLLLQKKTENNHHNYSEFPSENSGKTKTIAAA</sequence>
<comment type="caution">
    <text evidence="9">The sequence shown here is derived from an EMBL/GenBank/DDBJ whole genome shotgun (WGS) entry which is preliminary data.</text>
</comment>
<evidence type="ECO:0000313" key="9">
    <source>
        <dbReference type="EMBL" id="MCD7451944.1"/>
    </source>
</evidence>
<feature type="region of interest" description="Disordered" evidence="7">
    <location>
        <begin position="117"/>
        <end position="145"/>
    </location>
</feature>
<dbReference type="PANTHER" id="PTHR33059:SF106">
    <property type="entry name" value="FLZ-TYPE DOMAIN-CONTAINING PROTEIN"/>
    <property type="match status" value="1"/>
</dbReference>
<evidence type="ECO:0000256" key="7">
    <source>
        <dbReference type="SAM" id="MobiDB-lite"/>
    </source>
</evidence>
<feature type="zinc finger region" description="FLZ-type" evidence="6">
    <location>
        <begin position="66"/>
        <end position="110"/>
    </location>
</feature>
<evidence type="ECO:0000256" key="1">
    <source>
        <dbReference type="ARBA" id="ARBA00004496"/>
    </source>
</evidence>
<feature type="domain" description="FLZ-type" evidence="8">
    <location>
        <begin position="66"/>
        <end position="110"/>
    </location>
</feature>
<feature type="compositionally biased region" description="Polar residues" evidence="7">
    <location>
        <begin position="130"/>
        <end position="139"/>
    </location>
</feature>
<name>A0ABS8S258_DATST</name>
<evidence type="ECO:0000259" key="8">
    <source>
        <dbReference type="PROSITE" id="PS51795"/>
    </source>
</evidence>
<evidence type="ECO:0000256" key="4">
    <source>
        <dbReference type="ARBA" id="ARBA00022723"/>
    </source>
</evidence>
<reference evidence="9 10" key="1">
    <citation type="journal article" date="2021" name="BMC Genomics">
        <title>Datura genome reveals duplications of psychoactive alkaloid biosynthetic genes and high mutation rate following tissue culture.</title>
        <authorList>
            <person name="Rajewski A."/>
            <person name="Carter-House D."/>
            <person name="Stajich J."/>
            <person name="Litt A."/>
        </authorList>
    </citation>
    <scope>NUCLEOTIDE SEQUENCE [LARGE SCALE GENOMIC DNA]</scope>
    <source>
        <strain evidence="9">AR-01</strain>
    </source>
</reference>
<keyword evidence="5" id="KW-0863">Zinc-finger</keyword>
<organism evidence="9 10">
    <name type="scientific">Datura stramonium</name>
    <name type="common">Jimsonweed</name>
    <name type="synonym">Common thornapple</name>
    <dbReference type="NCBI Taxonomy" id="4076"/>
    <lineage>
        <taxon>Eukaryota</taxon>
        <taxon>Viridiplantae</taxon>
        <taxon>Streptophyta</taxon>
        <taxon>Embryophyta</taxon>
        <taxon>Tracheophyta</taxon>
        <taxon>Spermatophyta</taxon>
        <taxon>Magnoliopsida</taxon>
        <taxon>eudicotyledons</taxon>
        <taxon>Gunneridae</taxon>
        <taxon>Pentapetalae</taxon>
        <taxon>asterids</taxon>
        <taxon>lamiids</taxon>
        <taxon>Solanales</taxon>
        <taxon>Solanaceae</taxon>
        <taxon>Solanoideae</taxon>
        <taxon>Datureae</taxon>
        <taxon>Datura</taxon>
    </lineage>
</organism>
<comment type="similarity">
    <text evidence="2">Belongs to the FLZ family.</text>
</comment>
<evidence type="ECO:0000256" key="2">
    <source>
        <dbReference type="ARBA" id="ARBA00009374"/>
    </source>
</evidence>
<dbReference type="PROSITE" id="PS51795">
    <property type="entry name" value="ZF_FLZ"/>
    <property type="match status" value="1"/>
</dbReference>
<keyword evidence="10" id="KW-1185">Reference proteome</keyword>
<comment type="subcellular location">
    <subcellularLocation>
        <location evidence="1">Cytoplasm</location>
    </subcellularLocation>
</comment>
<evidence type="ECO:0000256" key="6">
    <source>
        <dbReference type="PROSITE-ProRule" id="PRU01131"/>
    </source>
</evidence>
<dbReference type="EMBL" id="JACEIK010000188">
    <property type="protein sequence ID" value="MCD7451944.1"/>
    <property type="molecule type" value="Genomic_DNA"/>
</dbReference>
<dbReference type="Proteomes" id="UP000823775">
    <property type="component" value="Unassembled WGS sequence"/>
</dbReference>
<protein>
    <recommendedName>
        <fullName evidence="8">FLZ-type domain-containing protein</fullName>
    </recommendedName>
</protein>
<keyword evidence="3" id="KW-0963">Cytoplasm</keyword>
<accession>A0ABS8S258</accession>
<dbReference type="PANTHER" id="PTHR33059">
    <property type="entry name" value="FCS-LIKE ZINC FINGER 5"/>
    <property type="match status" value="1"/>
</dbReference>
<keyword evidence="4" id="KW-0479">Metal-binding</keyword>
<gene>
    <name evidence="9" type="ORF">HAX54_014208</name>
</gene>